<name>A0A433VG44_9CYAN</name>
<reference evidence="2" key="2">
    <citation type="journal article" date="2019" name="Genome Biol. Evol.">
        <title>Day and night: Metabolic profiles and evolutionary relationships of six axenic non-marine cyanobacteria.</title>
        <authorList>
            <person name="Will S.E."/>
            <person name="Henke P."/>
            <person name="Boedeker C."/>
            <person name="Huang S."/>
            <person name="Brinkmann H."/>
            <person name="Rohde M."/>
            <person name="Jarek M."/>
            <person name="Friedl T."/>
            <person name="Seufert S."/>
            <person name="Schumacher M."/>
            <person name="Overmann J."/>
            <person name="Neumann-Schaal M."/>
            <person name="Petersen J."/>
        </authorList>
    </citation>
    <scope>NUCLEOTIDE SEQUENCE [LARGE SCALE GENOMIC DNA]</scope>
    <source>
        <strain evidence="2">PCC 7102</strain>
    </source>
</reference>
<sequence>MFNIVNILVKIGYYRNKVSLYFVTFIKVYFIFLCRWIVKEKNLNLVEIPHQSQVVEVRDLSGKLRVFGAWYLWQAVCGIALSLYLASTGIYIKKGNYPDIELVLRGTIAAVIMKFRMDVKARKRWIEKHER</sequence>
<feature type="transmembrane region" description="Helical" evidence="1">
    <location>
        <begin position="70"/>
        <end position="92"/>
    </location>
</feature>
<protein>
    <submittedName>
        <fullName evidence="2">Uncharacterized protein</fullName>
    </submittedName>
</protein>
<evidence type="ECO:0000313" key="2">
    <source>
        <dbReference type="EMBL" id="RUT05061.1"/>
    </source>
</evidence>
<reference evidence="2" key="1">
    <citation type="submission" date="2018-12" db="EMBL/GenBank/DDBJ databases">
        <authorList>
            <person name="Will S."/>
            <person name="Neumann-Schaal M."/>
            <person name="Henke P."/>
        </authorList>
    </citation>
    <scope>NUCLEOTIDE SEQUENCE</scope>
    <source>
        <strain evidence="2">PCC 7102</strain>
    </source>
</reference>
<keyword evidence="1" id="KW-0812">Transmembrane</keyword>
<dbReference type="EMBL" id="RSCL01000009">
    <property type="protein sequence ID" value="RUT05061.1"/>
    <property type="molecule type" value="Genomic_DNA"/>
</dbReference>
<dbReference type="Proteomes" id="UP000271624">
    <property type="component" value="Unassembled WGS sequence"/>
</dbReference>
<gene>
    <name evidence="2" type="ORF">DSM106972_038820</name>
</gene>
<accession>A0A433VG44</accession>
<keyword evidence="1" id="KW-1133">Transmembrane helix</keyword>
<keyword evidence="1" id="KW-0472">Membrane</keyword>
<evidence type="ECO:0000313" key="3">
    <source>
        <dbReference type="Proteomes" id="UP000271624"/>
    </source>
</evidence>
<comment type="caution">
    <text evidence="2">The sequence shown here is derived from an EMBL/GenBank/DDBJ whole genome shotgun (WGS) entry which is preliminary data.</text>
</comment>
<keyword evidence="3" id="KW-1185">Reference proteome</keyword>
<evidence type="ECO:0000256" key="1">
    <source>
        <dbReference type="SAM" id="Phobius"/>
    </source>
</evidence>
<organism evidence="2 3">
    <name type="scientific">Dulcicalothrix desertica PCC 7102</name>
    <dbReference type="NCBI Taxonomy" id="232991"/>
    <lineage>
        <taxon>Bacteria</taxon>
        <taxon>Bacillati</taxon>
        <taxon>Cyanobacteriota</taxon>
        <taxon>Cyanophyceae</taxon>
        <taxon>Nostocales</taxon>
        <taxon>Calotrichaceae</taxon>
        <taxon>Dulcicalothrix</taxon>
    </lineage>
</organism>
<dbReference type="AlphaFoldDB" id="A0A433VG44"/>
<proteinExistence type="predicted"/>
<feature type="transmembrane region" description="Helical" evidence="1">
    <location>
        <begin position="20"/>
        <end position="38"/>
    </location>
</feature>